<dbReference type="RefSeq" id="WP_015028967.1">
    <property type="nucleotide sequence ID" value="NZ_JBBEOH010000018.1"/>
</dbReference>
<feature type="transmembrane region" description="Helical" evidence="7">
    <location>
        <begin position="290"/>
        <end position="307"/>
    </location>
</feature>
<comment type="subcellular location">
    <subcellularLocation>
        <location evidence="1">Cell membrane</location>
        <topology evidence="1">Multi-pass membrane protein</topology>
    </subcellularLocation>
</comment>
<reference evidence="8 9" key="1">
    <citation type="submission" date="2011-07" db="EMBL/GenBank/DDBJ databases">
        <title>The complete genome of chromosome of Emticicia oligotrophica DSM 17448.</title>
        <authorList>
            <consortium name="US DOE Joint Genome Institute (JGI-PGF)"/>
            <person name="Lucas S."/>
            <person name="Han J."/>
            <person name="Lapidus A."/>
            <person name="Bruce D."/>
            <person name="Goodwin L."/>
            <person name="Pitluck S."/>
            <person name="Peters L."/>
            <person name="Kyrpides N."/>
            <person name="Mavromatis K."/>
            <person name="Ivanova N."/>
            <person name="Ovchinnikova G."/>
            <person name="Teshima H."/>
            <person name="Detter J.C."/>
            <person name="Tapia R."/>
            <person name="Han C."/>
            <person name="Land M."/>
            <person name="Hauser L."/>
            <person name="Markowitz V."/>
            <person name="Cheng J.-F."/>
            <person name="Hugenholtz P."/>
            <person name="Woyke T."/>
            <person name="Wu D."/>
            <person name="Tindall B."/>
            <person name="Pomrenke H."/>
            <person name="Brambilla E."/>
            <person name="Klenk H.-P."/>
            <person name="Eisen J.A."/>
        </authorList>
    </citation>
    <scope>NUCLEOTIDE SEQUENCE [LARGE SCALE GENOMIC DNA]</scope>
    <source>
        <strain evidence="8 9">DSM 17448</strain>
    </source>
</reference>
<feature type="transmembrane region" description="Helical" evidence="7">
    <location>
        <begin position="201"/>
        <end position="218"/>
    </location>
</feature>
<accession>A0ABM5N1T4</accession>
<feature type="transmembrane region" description="Helical" evidence="7">
    <location>
        <begin position="140"/>
        <end position="160"/>
    </location>
</feature>
<comment type="similarity">
    <text evidence="2">Belongs to the UPF0324 family.</text>
</comment>
<feature type="transmembrane region" description="Helical" evidence="7">
    <location>
        <begin position="52"/>
        <end position="71"/>
    </location>
</feature>
<organism evidence="8 9">
    <name type="scientific">Emticicia oligotrophica (strain DSM 17448 / CIP 109782 / MTCC 6937 / GPTSA100-15)</name>
    <dbReference type="NCBI Taxonomy" id="929562"/>
    <lineage>
        <taxon>Bacteria</taxon>
        <taxon>Pseudomonadati</taxon>
        <taxon>Bacteroidota</taxon>
        <taxon>Cytophagia</taxon>
        <taxon>Cytophagales</taxon>
        <taxon>Leadbetterellaceae</taxon>
        <taxon>Emticicia</taxon>
    </lineage>
</organism>
<evidence type="ECO:0000313" key="8">
    <source>
        <dbReference type="EMBL" id="AFK03269.1"/>
    </source>
</evidence>
<dbReference type="EMBL" id="CP002961">
    <property type="protein sequence ID" value="AFK03269.1"/>
    <property type="molecule type" value="Genomic_DNA"/>
</dbReference>
<gene>
    <name evidence="8" type="ordered locus">Emtol_2131</name>
</gene>
<feature type="transmembrane region" description="Helical" evidence="7">
    <location>
        <begin position="250"/>
        <end position="269"/>
    </location>
</feature>
<evidence type="ECO:0000256" key="6">
    <source>
        <dbReference type="ARBA" id="ARBA00023136"/>
    </source>
</evidence>
<protein>
    <submittedName>
        <fullName evidence="8">Uncharacterized protein family UPF0324</fullName>
    </submittedName>
</protein>
<evidence type="ECO:0000256" key="1">
    <source>
        <dbReference type="ARBA" id="ARBA00004651"/>
    </source>
</evidence>
<keyword evidence="4 7" id="KW-0812">Transmembrane</keyword>
<keyword evidence="9" id="KW-1185">Reference proteome</keyword>
<evidence type="ECO:0000256" key="4">
    <source>
        <dbReference type="ARBA" id="ARBA00022692"/>
    </source>
</evidence>
<dbReference type="PANTHER" id="PTHR30106">
    <property type="entry name" value="INNER MEMBRANE PROTEIN YEIH-RELATED"/>
    <property type="match status" value="1"/>
</dbReference>
<feature type="transmembrane region" description="Helical" evidence="7">
    <location>
        <begin position="225"/>
        <end position="244"/>
    </location>
</feature>
<proteinExistence type="inferred from homology"/>
<feature type="transmembrane region" description="Helical" evidence="7">
    <location>
        <begin position="104"/>
        <end position="128"/>
    </location>
</feature>
<feature type="transmembrane region" description="Helical" evidence="7">
    <location>
        <begin position="78"/>
        <end position="98"/>
    </location>
</feature>
<evidence type="ECO:0000256" key="2">
    <source>
        <dbReference type="ARBA" id="ARBA00007977"/>
    </source>
</evidence>
<evidence type="ECO:0000256" key="7">
    <source>
        <dbReference type="SAM" id="Phobius"/>
    </source>
</evidence>
<dbReference type="Pfam" id="PF03601">
    <property type="entry name" value="Cons_hypoth698"/>
    <property type="match status" value="1"/>
</dbReference>
<keyword evidence="3" id="KW-1003">Cell membrane</keyword>
<dbReference type="Proteomes" id="UP000002875">
    <property type="component" value="Chromosome"/>
</dbReference>
<name>A0ABM5N1T4_EMTOG</name>
<keyword evidence="6 7" id="KW-0472">Membrane</keyword>
<evidence type="ECO:0000256" key="3">
    <source>
        <dbReference type="ARBA" id="ARBA00022475"/>
    </source>
</evidence>
<dbReference type="PANTHER" id="PTHR30106:SF1">
    <property type="entry name" value="UPF0324 MEMBRANE PROTEIN FN0533"/>
    <property type="match status" value="1"/>
</dbReference>
<sequence length="308" mass="33015">MKAKGKIIFWIGLLACCLPLVNASSALVLGVLVASVLKNTTYSGQSSTWGGYLLKLAVIGLGFGINIRILLEDSQSNIGITALFVLGILGIGFLLGRFLKLDKIVVLLISAGTAICGGSAIAAVGSVVKANTEQMSVSTGVVFLLNAVALFVFPVLGHWLGLSQEQFGTWAAIAIHDTSSVIGAAAKYGDVALRVASITKMLRIFWIIPVSLILVVGVSRSFENFKIPIFILGFVLASILYSFLPSFKPFFALIYTCSKQLLVLSLYLIGASISFERLRKIGPSTFGQATILWLISCVLSLLFVIYYY</sequence>
<dbReference type="InterPro" id="IPR018383">
    <property type="entry name" value="UPF0324_pro"/>
</dbReference>
<keyword evidence="5 7" id="KW-1133">Transmembrane helix</keyword>
<evidence type="ECO:0000313" key="9">
    <source>
        <dbReference type="Proteomes" id="UP000002875"/>
    </source>
</evidence>
<evidence type="ECO:0000256" key="5">
    <source>
        <dbReference type="ARBA" id="ARBA00022989"/>
    </source>
</evidence>